<keyword evidence="4" id="KW-1185">Reference proteome</keyword>
<proteinExistence type="predicted"/>
<dbReference type="PANTHER" id="PTHR12147:SF26">
    <property type="entry name" value="PEPTIDASE M28 DOMAIN-CONTAINING PROTEIN"/>
    <property type="match status" value="1"/>
</dbReference>
<keyword evidence="1" id="KW-0732">Signal</keyword>
<accession>A0A7L5E4X0</accession>
<feature type="chain" id="PRO_5029712000" evidence="1">
    <location>
        <begin position="21"/>
        <end position="499"/>
    </location>
</feature>
<dbReference type="InterPro" id="IPR007484">
    <property type="entry name" value="Peptidase_M28"/>
</dbReference>
<feature type="signal peptide" evidence="1">
    <location>
        <begin position="1"/>
        <end position="20"/>
    </location>
</feature>
<dbReference type="Pfam" id="PF04389">
    <property type="entry name" value="Peptidase_M28"/>
    <property type="match status" value="1"/>
</dbReference>
<dbReference type="PANTHER" id="PTHR12147">
    <property type="entry name" value="METALLOPEPTIDASE M28 FAMILY MEMBER"/>
    <property type="match status" value="1"/>
</dbReference>
<dbReference type="SUPFAM" id="SSF53187">
    <property type="entry name" value="Zn-dependent exopeptidases"/>
    <property type="match status" value="1"/>
</dbReference>
<dbReference type="InterPro" id="IPR045175">
    <property type="entry name" value="M28_fam"/>
</dbReference>
<evidence type="ECO:0000313" key="4">
    <source>
        <dbReference type="Proteomes" id="UP000503278"/>
    </source>
</evidence>
<dbReference type="KEGG" id="mrob:HH214_16890"/>
<dbReference type="EMBL" id="CP051682">
    <property type="protein sequence ID" value="QJD97427.1"/>
    <property type="molecule type" value="Genomic_DNA"/>
</dbReference>
<dbReference type="AlphaFoldDB" id="A0A7L5E4X0"/>
<evidence type="ECO:0000259" key="2">
    <source>
        <dbReference type="Pfam" id="PF04389"/>
    </source>
</evidence>
<dbReference type="GO" id="GO:0008235">
    <property type="term" value="F:metalloexopeptidase activity"/>
    <property type="evidence" value="ECO:0007669"/>
    <property type="project" value="InterPro"/>
</dbReference>
<feature type="domain" description="Peptidase M28" evidence="2">
    <location>
        <begin position="273"/>
        <end position="480"/>
    </location>
</feature>
<dbReference type="RefSeq" id="WP_169609585.1">
    <property type="nucleotide sequence ID" value="NZ_CP051682.1"/>
</dbReference>
<sequence>MKKTFTLMMLMAMGLPAAFSQSKTTPAIAPPALAAIKETDLKKDIFELASDAFRGRRAGTLDEMRAAVWTAQKAQEIGLKPAGDDGTYFQFFNMRRVQIDSRSTMQLNGSSLALWRDFWPTTPVTARFEAPIVWLNSMADTTQNLQGKVAVVKIVDPKPMPVSWVSLYGYRYTASAIRQQSMALRRKGVVAVIMVANDVAEKAIDFIGNNFQKGSYANEGLRTNTQARTNFNTNAQAMVPVILVRASVGSSLQQGGTIRGDFRENTFLYPSVNVVAKVSGTDAQLRKEYVLFSGHHDHDGVGYGMEGRDSIWNGADDNASVTVGMLAIARAWVAKPGKRSALFVWHGAEERGLLGSRWYAVHPTVPKEDIVAVLNGDMIGRNNIDTAALLGSTAHRNSQQLVDMAMKANTNLTHFKVDFSWDAADHPEGWYRRSDHLPYADEGIPSIFFTTLLHPDYHTPRDEPQYINIAKLAKMSRWMYATGWLVSQAPQKLALDAKK</sequence>
<protein>
    <submittedName>
        <fullName evidence="3">M28 family peptidase</fullName>
    </submittedName>
</protein>
<dbReference type="GO" id="GO:0006508">
    <property type="term" value="P:proteolysis"/>
    <property type="evidence" value="ECO:0007669"/>
    <property type="project" value="InterPro"/>
</dbReference>
<dbReference type="Proteomes" id="UP000503278">
    <property type="component" value="Chromosome"/>
</dbReference>
<evidence type="ECO:0000256" key="1">
    <source>
        <dbReference type="SAM" id="SignalP"/>
    </source>
</evidence>
<evidence type="ECO:0000313" key="3">
    <source>
        <dbReference type="EMBL" id="QJD97427.1"/>
    </source>
</evidence>
<gene>
    <name evidence="3" type="ORF">HH214_16890</name>
</gene>
<dbReference type="Gene3D" id="3.50.30.30">
    <property type="match status" value="1"/>
</dbReference>
<organism evidence="3 4">
    <name type="scientific">Mucilaginibacter robiniae</name>
    <dbReference type="NCBI Taxonomy" id="2728022"/>
    <lineage>
        <taxon>Bacteria</taxon>
        <taxon>Pseudomonadati</taxon>
        <taxon>Bacteroidota</taxon>
        <taxon>Sphingobacteriia</taxon>
        <taxon>Sphingobacteriales</taxon>
        <taxon>Sphingobacteriaceae</taxon>
        <taxon>Mucilaginibacter</taxon>
    </lineage>
</organism>
<reference evidence="3 4" key="1">
    <citation type="submission" date="2020-04" db="EMBL/GenBank/DDBJ databases">
        <title>Genome sequencing of novel species.</title>
        <authorList>
            <person name="Heo J."/>
            <person name="Kim S.-J."/>
            <person name="Kim J.-S."/>
            <person name="Hong S.-B."/>
            <person name="Kwon S.-W."/>
        </authorList>
    </citation>
    <scope>NUCLEOTIDE SEQUENCE [LARGE SCALE GENOMIC DNA]</scope>
    <source>
        <strain evidence="3 4">F39-2</strain>
    </source>
</reference>
<dbReference type="Gene3D" id="3.40.630.10">
    <property type="entry name" value="Zn peptidases"/>
    <property type="match status" value="1"/>
</dbReference>
<name>A0A7L5E4X0_9SPHI</name>